<keyword evidence="8" id="KW-1185">Reference proteome</keyword>
<protein>
    <recommendedName>
        <fullName evidence="6">SWIM-type domain-containing protein</fullName>
    </recommendedName>
</protein>
<gene>
    <name evidence="7" type="ORF">LVIROSA_LOCUS12585</name>
</gene>
<keyword evidence="1" id="KW-0479">Metal-binding</keyword>
<feature type="compositionally biased region" description="Basic and acidic residues" evidence="5">
    <location>
        <begin position="141"/>
        <end position="154"/>
    </location>
</feature>
<dbReference type="InterPro" id="IPR006564">
    <property type="entry name" value="Znf_PMZ"/>
</dbReference>
<evidence type="ECO:0000313" key="7">
    <source>
        <dbReference type="EMBL" id="CAH1425444.1"/>
    </source>
</evidence>
<dbReference type="PROSITE" id="PS50966">
    <property type="entry name" value="ZF_SWIM"/>
    <property type="match status" value="1"/>
</dbReference>
<keyword evidence="3" id="KW-0862">Zinc</keyword>
<feature type="region of interest" description="Disordered" evidence="5">
    <location>
        <begin position="133"/>
        <end position="184"/>
    </location>
</feature>
<dbReference type="SMART" id="SM00575">
    <property type="entry name" value="ZnF_PMZ"/>
    <property type="match status" value="1"/>
</dbReference>
<feature type="region of interest" description="Disordered" evidence="5">
    <location>
        <begin position="10"/>
        <end position="31"/>
    </location>
</feature>
<evidence type="ECO:0000256" key="2">
    <source>
        <dbReference type="ARBA" id="ARBA00022771"/>
    </source>
</evidence>
<evidence type="ECO:0000256" key="3">
    <source>
        <dbReference type="ARBA" id="ARBA00022833"/>
    </source>
</evidence>
<evidence type="ECO:0000256" key="1">
    <source>
        <dbReference type="ARBA" id="ARBA00022723"/>
    </source>
</evidence>
<feature type="region of interest" description="Disordered" evidence="5">
    <location>
        <begin position="196"/>
        <end position="254"/>
    </location>
</feature>
<dbReference type="PANTHER" id="PTHR31973:SF187">
    <property type="entry name" value="MUTATOR TRANSPOSASE MUDRA PROTEIN"/>
    <property type="match status" value="1"/>
</dbReference>
<proteinExistence type="predicted"/>
<dbReference type="InterPro" id="IPR007527">
    <property type="entry name" value="Znf_SWIM"/>
</dbReference>
<dbReference type="Proteomes" id="UP001157418">
    <property type="component" value="Unassembled WGS sequence"/>
</dbReference>
<evidence type="ECO:0000256" key="5">
    <source>
        <dbReference type="SAM" id="MobiDB-lite"/>
    </source>
</evidence>
<feature type="compositionally biased region" description="Acidic residues" evidence="5">
    <location>
        <begin position="13"/>
        <end position="23"/>
    </location>
</feature>
<feature type="compositionally biased region" description="Basic and acidic residues" evidence="5">
    <location>
        <begin position="216"/>
        <end position="226"/>
    </location>
</feature>
<name>A0AAU9MGZ8_9ASTR</name>
<evidence type="ECO:0000259" key="6">
    <source>
        <dbReference type="PROSITE" id="PS50966"/>
    </source>
</evidence>
<dbReference type="EMBL" id="CAKMRJ010002223">
    <property type="protein sequence ID" value="CAH1425444.1"/>
    <property type="molecule type" value="Genomic_DNA"/>
</dbReference>
<dbReference type="Pfam" id="PF04434">
    <property type="entry name" value="SWIM"/>
    <property type="match status" value="1"/>
</dbReference>
<sequence>MASSLVFYLSEEGSTDSEDEEYVESSTDTDSIGSLSLDIEEDMFIDARFEEDVDTIYPAGGNVFEIRNGYDAYKVDLNAHYCSCKLWQLSDIPCVHAGASLNYCHIDPEDYLSTWFSKDKFIAAYTKTIDPMNGSKMRPKTPYEKTLPPKEMRMPGRPTIKRKRHETENKSKYPTVSNAGRPKTCRNCLQIGHNARTCKNEKQLPPPKPKRPTGRPRNDDFDDRTKGGRGSRGGGRGRREGNRGRAGNRGGGVRVIINDDDDFVDRYMENENEQVIYDDEGVPNSQTQTCVHETQYDADGDLQEVPVRDEEDFEDFWNIIPNEYWNYENKKD</sequence>
<reference evidence="7 8" key="1">
    <citation type="submission" date="2022-01" db="EMBL/GenBank/DDBJ databases">
        <authorList>
            <person name="Xiong W."/>
            <person name="Schranz E."/>
        </authorList>
    </citation>
    <scope>NUCLEOTIDE SEQUENCE [LARGE SCALE GENOMIC DNA]</scope>
</reference>
<evidence type="ECO:0000313" key="8">
    <source>
        <dbReference type="Proteomes" id="UP001157418"/>
    </source>
</evidence>
<dbReference type="AlphaFoldDB" id="A0AAU9MGZ8"/>
<organism evidence="7 8">
    <name type="scientific">Lactuca virosa</name>
    <dbReference type="NCBI Taxonomy" id="75947"/>
    <lineage>
        <taxon>Eukaryota</taxon>
        <taxon>Viridiplantae</taxon>
        <taxon>Streptophyta</taxon>
        <taxon>Embryophyta</taxon>
        <taxon>Tracheophyta</taxon>
        <taxon>Spermatophyta</taxon>
        <taxon>Magnoliopsida</taxon>
        <taxon>eudicotyledons</taxon>
        <taxon>Gunneridae</taxon>
        <taxon>Pentapetalae</taxon>
        <taxon>asterids</taxon>
        <taxon>campanulids</taxon>
        <taxon>Asterales</taxon>
        <taxon>Asteraceae</taxon>
        <taxon>Cichorioideae</taxon>
        <taxon>Cichorieae</taxon>
        <taxon>Lactucinae</taxon>
        <taxon>Lactuca</taxon>
    </lineage>
</organism>
<feature type="domain" description="SWIM-type" evidence="6">
    <location>
        <begin position="73"/>
        <end position="105"/>
    </location>
</feature>
<comment type="caution">
    <text evidence="7">The sequence shown here is derived from an EMBL/GenBank/DDBJ whole genome shotgun (WGS) entry which is preliminary data.</text>
</comment>
<dbReference type="GO" id="GO:0008270">
    <property type="term" value="F:zinc ion binding"/>
    <property type="evidence" value="ECO:0007669"/>
    <property type="project" value="UniProtKB-KW"/>
</dbReference>
<accession>A0AAU9MGZ8</accession>
<dbReference type="PANTHER" id="PTHR31973">
    <property type="entry name" value="POLYPROTEIN, PUTATIVE-RELATED"/>
    <property type="match status" value="1"/>
</dbReference>
<keyword evidence="2 4" id="KW-0863">Zinc-finger</keyword>
<evidence type="ECO:0000256" key="4">
    <source>
        <dbReference type="PROSITE-ProRule" id="PRU00325"/>
    </source>
</evidence>